<evidence type="ECO:0000313" key="3">
    <source>
        <dbReference type="WBParaSite" id="maker-uti_cns_0006628-snap-gene-0.4-mRNA-1"/>
    </source>
</evidence>
<dbReference type="CDD" id="cd16100">
    <property type="entry name" value="ARID"/>
    <property type="match status" value="1"/>
</dbReference>
<reference evidence="3" key="1">
    <citation type="submission" date="2016-11" db="UniProtKB">
        <authorList>
            <consortium name="WormBaseParasite"/>
        </authorList>
    </citation>
    <scope>IDENTIFICATION</scope>
</reference>
<feature type="domain" description="ARID" evidence="1">
    <location>
        <begin position="21"/>
        <end position="71"/>
    </location>
</feature>
<organism evidence="2 3">
    <name type="scientific">Macrostomum lignano</name>
    <dbReference type="NCBI Taxonomy" id="282301"/>
    <lineage>
        <taxon>Eukaryota</taxon>
        <taxon>Metazoa</taxon>
        <taxon>Spiralia</taxon>
        <taxon>Lophotrochozoa</taxon>
        <taxon>Platyhelminthes</taxon>
        <taxon>Rhabditophora</taxon>
        <taxon>Macrostomorpha</taxon>
        <taxon>Macrostomida</taxon>
        <taxon>Macrostomidae</taxon>
        <taxon>Macrostomum</taxon>
    </lineage>
</organism>
<dbReference type="InterPro" id="IPR036431">
    <property type="entry name" value="ARID_dom_sf"/>
</dbReference>
<keyword evidence="2" id="KW-1185">Reference proteome</keyword>
<dbReference type="InterPro" id="IPR001606">
    <property type="entry name" value="ARID_dom"/>
</dbReference>
<accession>A0A1I8HL11</accession>
<sequence>MNRKKQTCHQQQTARPRLLSEQDRAQFDLQLREFHSARKTPFLHAPMVFGRRVDFHRLYNAVARLGGFRRV</sequence>
<dbReference type="WBParaSite" id="maker-uti_cns_0006628-snap-gene-0.4-mRNA-1">
    <property type="protein sequence ID" value="maker-uti_cns_0006628-snap-gene-0.4-mRNA-1"/>
    <property type="gene ID" value="maker-uti_cns_0006628-snap-gene-0.4"/>
</dbReference>
<evidence type="ECO:0000259" key="1">
    <source>
        <dbReference type="PROSITE" id="PS51011"/>
    </source>
</evidence>
<dbReference type="Pfam" id="PF01388">
    <property type="entry name" value="ARID"/>
    <property type="match status" value="1"/>
</dbReference>
<dbReference type="GO" id="GO:0003677">
    <property type="term" value="F:DNA binding"/>
    <property type="evidence" value="ECO:0007669"/>
    <property type="project" value="InterPro"/>
</dbReference>
<dbReference type="Gene3D" id="1.10.150.60">
    <property type="entry name" value="ARID DNA-binding domain"/>
    <property type="match status" value="1"/>
</dbReference>
<proteinExistence type="predicted"/>
<dbReference type="AlphaFoldDB" id="A0A1I8HL11"/>
<dbReference type="SUPFAM" id="SSF46774">
    <property type="entry name" value="ARID-like"/>
    <property type="match status" value="1"/>
</dbReference>
<protein>
    <submittedName>
        <fullName evidence="3">ARID domain-containing protein</fullName>
    </submittedName>
</protein>
<dbReference type="PROSITE" id="PS51011">
    <property type="entry name" value="ARID"/>
    <property type="match status" value="1"/>
</dbReference>
<evidence type="ECO:0000313" key="2">
    <source>
        <dbReference type="Proteomes" id="UP000095280"/>
    </source>
</evidence>
<name>A0A1I8HL11_9PLAT</name>
<dbReference type="Proteomes" id="UP000095280">
    <property type="component" value="Unplaced"/>
</dbReference>